<accession>A0ACB5RND2</accession>
<comment type="caution">
    <text evidence="1">The sequence shown here is derived from an EMBL/GenBank/DDBJ whole genome shotgun (WGS) entry which is preliminary data.</text>
</comment>
<dbReference type="EMBL" id="BSXG01000001">
    <property type="protein sequence ID" value="GME22015.1"/>
    <property type="molecule type" value="Genomic_DNA"/>
</dbReference>
<organism evidence="1 2">
    <name type="scientific">Neofusicoccum parvum</name>
    <dbReference type="NCBI Taxonomy" id="310453"/>
    <lineage>
        <taxon>Eukaryota</taxon>
        <taxon>Fungi</taxon>
        <taxon>Dikarya</taxon>
        <taxon>Ascomycota</taxon>
        <taxon>Pezizomycotina</taxon>
        <taxon>Dothideomycetes</taxon>
        <taxon>Dothideomycetes incertae sedis</taxon>
        <taxon>Botryosphaeriales</taxon>
        <taxon>Botryosphaeriaceae</taxon>
        <taxon>Neofusicoccum</taxon>
    </lineage>
</organism>
<gene>
    <name evidence="1" type="primary">g12303</name>
    <name evidence="1" type="ORF">NpPPO83_00012303</name>
</gene>
<dbReference type="Proteomes" id="UP001165186">
    <property type="component" value="Unassembled WGS sequence"/>
</dbReference>
<reference evidence="1" key="1">
    <citation type="submission" date="2024-09" db="EMBL/GenBank/DDBJ databases">
        <title>Draft Genome Sequences of Neofusicoccum parvum.</title>
        <authorList>
            <person name="Ashida A."/>
            <person name="Camagna M."/>
            <person name="Tanaka A."/>
            <person name="Takemoto D."/>
        </authorList>
    </citation>
    <scope>NUCLEOTIDE SEQUENCE</scope>
    <source>
        <strain evidence="1">PPO83</strain>
    </source>
</reference>
<protein>
    <submittedName>
        <fullName evidence="1">Short-chain dehydrogenase reductase sdr protein</fullName>
    </submittedName>
</protein>
<proteinExistence type="predicted"/>
<name>A0ACB5RND2_9PEZI</name>
<evidence type="ECO:0000313" key="1">
    <source>
        <dbReference type="EMBL" id="GME22015.1"/>
    </source>
</evidence>
<keyword evidence="2" id="KW-1185">Reference proteome</keyword>
<sequence>MSQPHTPRRPRSLAGKAAIVTGAGSAGTGIGNGRASAILLAEDGCAVLCVDQDAALAAATVDMIASAASNSASFGPAAACAADVSSPAECERVVHAALRRFGRVDILVNNVGILGAPGDATAVAPDGWDRGMRVNVASMVWMAKHAVPAMLRNGPAGGSVVNVGSVAGLGGGQSDLLYPVSKGAVVNLTRSMAWQHGPAGVRVNCVCPGG</sequence>
<evidence type="ECO:0000313" key="2">
    <source>
        <dbReference type="Proteomes" id="UP001165186"/>
    </source>
</evidence>